<feature type="transmembrane region" description="Helical" evidence="1">
    <location>
        <begin position="12"/>
        <end position="32"/>
    </location>
</feature>
<evidence type="ECO:0000313" key="2">
    <source>
        <dbReference type="EMBL" id="ODR95328.1"/>
    </source>
</evidence>
<feature type="transmembrane region" description="Helical" evidence="1">
    <location>
        <begin position="39"/>
        <end position="56"/>
    </location>
</feature>
<evidence type="ECO:0000256" key="1">
    <source>
        <dbReference type="SAM" id="Phobius"/>
    </source>
</evidence>
<dbReference type="AlphaFoldDB" id="A0A1E3VP55"/>
<comment type="caution">
    <text evidence="2">The sequence shown here is derived from an EMBL/GenBank/DDBJ whole genome shotgun (WGS) entry which is preliminary data.</text>
</comment>
<dbReference type="Proteomes" id="UP000094172">
    <property type="component" value="Unassembled WGS sequence"/>
</dbReference>
<dbReference type="STRING" id="1774970.AUC70_04555"/>
<feature type="transmembrane region" description="Helical" evidence="1">
    <location>
        <begin position="62"/>
        <end position="81"/>
    </location>
</feature>
<name>A0A1E3VP55_9HYPH</name>
<organism evidence="2 3">
    <name type="scientific">Methyloceanibacter stevinii</name>
    <dbReference type="NCBI Taxonomy" id="1774970"/>
    <lineage>
        <taxon>Bacteria</taxon>
        <taxon>Pseudomonadati</taxon>
        <taxon>Pseudomonadota</taxon>
        <taxon>Alphaproteobacteria</taxon>
        <taxon>Hyphomicrobiales</taxon>
        <taxon>Hyphomicrobiaceae</taxon>
        <taxon>Methyloceanibacter</taxon>
    </lineage>
</organism>
<accession>A0A1E3VP55</accession>
<proteinExistence type="predicted"/>
<keyword evidence="1" id="KW-0472">Membrane</keyword>
<keyword evidence="1" id="KW-0812">Transmembrane</keyword>
<gene>
    <name evidence="2" type="ORF">AUC70_04555</name>
</gene>
<keyword evidence="3" id="KW-1185">Reference proteome</keyword>
<reference evidence="2 3" key="1">
    <citation type="journal article" date="2016" name="Environ. Microbiol.">
        <title>New Methyloceanibacter diversity from North Sea sediments includes methanotroph containing solely the soluble methane monooxygenase.</title>
        <authorList>
            <person name="Vekeman B."/>
            <person name="Kerckhof F.M."/>
            <person name="Cremers G."/>
            <person name="de Vos P."/>
            <person name="Vandamme P."/>
            <person name="Boon N."/>
            <person name="Op den Camp H.J."/>
            <person name="Heylen K."/>
        </authorList>
    </citation>
    <scope>NUCLEOTIDE SEQUENCE [LARGE SCALE GENOMIC DNA]</scope>
    <source>
        <strain evidence="2 3">R-67176</strain>
    </source>
</reference>
<keyword evidence="1" id="KW-1133">Transmembrane helix</keyword>
<dbReference type="EMBL" id="LPWE01000011">
    <property type="protein sequence ID" value="ODR95328.1"/>
    <property type="molecule type" value="Genomic_DNA"/>
</dbReference>
<protein>
    <submittedName>
        <fullName evidence="2">Uncharacterized protein</fullName>
    </submittedName>
</protein>
<sequence>MLARVGSDRRPVNPYIVLALAIVLPGAGHVAAGMPSRGLVFVFFMLLFGYITVQLTSPDQSLMGRFAGGLFIYALSITDAYKWARLRQEEFARSRQDVSTLA</sequence>
<evidence type="ECO:0000313" key="3">
    <source>
        <dbReference type="Proteomes" id="UP000094172"/>
    </source>
</evidence>